<evidence type="ECO:0000313" key="3">
    <source>
        <dbReference type="Proteomes" id="UP000539313"/>
    </source>
</evidence>
<dbReference type="Proteomes" id="UP000539313">
    <property type="component" value="Unassembled WGS sequence"/>
</dbReference>
<evidence type="ECO:0000313" key="2">
    <source>
        <dbReference type="EMBL" id="MBA9005904.1"/>
    </source>
</evidence>
<dbReference type="EMBL" id="JACJII010000001">
    <property type="protein sequence ID" value="MBA9005904.1"/>
    <property type="molecule type" value="Genomic_DNA"/>
</dbReference>
<protein>
    <submittedName>
        <fullName evidence="2">Uncharacterized protein</fullName>
    </submittedName>
</protein>
<gene>
    <name evidence="2" type="ORF">HNR21_004786</name>
</gene>
<dbReference type="AlphaFoldDB" id="A0A7W3N1P2"/>
<reference evidence="2 3" key="1">
    <citation type="submission" date="2020-08" db="EMBL/GenBank/DDBJ databases">
        <title>Sequencing the genomes of 1000 actinobacteria strains.</title>
        <authorList>
            <person name="Klenk H.-P."/>
        </authorList>
    </citation>
    <scope>NUCLEOTIDE SEQUENCE [LARGE SCALE GENOMIC DNA]</scope>
    <source>
        <strain evidence="2 3">DSM 45823</strain>
    </source>
</reference>
<keyword evidence="3" id="KW-1185">Reference proteome</keyword>
<feature type="region of interest" description="Disordered" evidence="1">
    <location>
        <begin position="1"/>
        <end position="32"/>
    </location>
</feature>
<evidence type="ECO:0000256" key="1">
    <source>
        <dbReference type="SAM" id="MobiDB-lite"/>
    </source>
</evidence>
<comment type="caution">
    <text evidence="2">The sequence shown here is derived from an EMBL/GenBank/DDBJ whole genome shotgun (WGS) entry which is preliminary data.</text>
</comment>
<organism evidence="2 3">
    <name type="scientific">Thermomonospora cellulosilytica</name>
    <dbReference type="NCBI Taxonomy" id="1411118"/>
    <lineage>
        <taxon>Bacteria</taxon>
        <taxon>Bacillati</taxon>
        <taxon>Actinomycetota</taxon>
        <taxon>Actinomycetes</taxon>
        <taxon>Streptosporangiales</taxon>
        <taxon>Thermomonosporaceae</taxon>
        <taxon>Thermomonospora</taxon>
    </lineage>
</organism>
<sequence length="98" mass="10877">MSYTVYYRQPDGSVSSRSVAGAHAEPPPIPEDATEITADEYQAALEQIRAAHSEQDQRVAEQDRQRQEQDYQALVALGLPAETAQRLTGYVPDDRADD</sequence>
<accession>A0A7W3N1P2</accession>
<proteinExistence type="predicted"/>
<name>A0A7W3N1P2_9ACTN</name>
<dbReference type="RefSeq" id="WP_182706959.1">
    <property type="nucleotide sequence ID" value="NZ_JACJII010000001.1"/>
</dbReference>